<dbReference type="SUPFAM" id="SSF49303">
    <property type="entry name" value="beta-Galactosidase/glucuronidase domain"/>
    <property type="match status" value="1"/>
</dbReference>
<dbReference type="Pfam" id="PF02837">
    <property type="entry name" value="Glyco_hydro_2_N"/>
    <property type="match status" value="1"/>
</dbReference>
<accession>A0A5J5DSI9</accession>
<dbReference type="InterPro" id="IPR013783">
    <property type="entry name" value="Ig-like_fold"/>
</dbReference>
<dbReference type="InterPro" id="IPR006103">
    <property type="entry name" value="Glyco_hydro_2_cat"/>
</dbReference>
<dbReference type="GO" id="GO:0004566">
    <property type="term" value="F:beta-glucuronidase activity"/>
    <property type="evidence" value="ECO:0007669"/>
    <property type="project" value="UniProtKB-EC"/>
</dbReference>
<feature type="domain" description="Glycosyl hydrolases family 2 sugar binding" evidence="9">
    <location>
        <begin position="14"/>
        <end position="196"/>
    </location>
</feature>
<dbReference type="FunFam" id="3.20.20.80:FF:000080">
    <property type="entry name" value="Beta-glucuronidase UidA"/>
    <property type="match status" value="1"/>
</dbReference>
<reference evidence="12 13" key="1">
    <citation type="journal article" date="2019" name="Syst. Appl. Microbiol.">
        <title>Characterization of Bifidobacterium species in feaces of the Egyptian fruit bat: Description of B. vespertilionis sp. nov. and B. rousetti sp. nov.</title>
        <authorList>
            <person name="Modesto M."/>
            <person name="Satti M."/>
            <person name="Watanabe K."/>
            <person name="Puglisi E."/>
            <person name="Morelli L."/>
            <person name="Huang C.-H."/>
            <person name="Liou J.-S."/>
            <person name="Miyashita M."/>
            <person name="Tamura T."/>
            <person name="Saito S."/>
            <person name="Mori K."/>
            <person name="Huang L."/>
            <person name="Sciavilla P."/>
            <person name="Sandri C."/>
            <person name="Spiezio C."/>
            <person name="Vitali F."/>
            <person name="Cavalieri D."/>
            <person name="Perpetuini G."/>
            <person name="Tofalo R."/>
            <person name="Bonetti A."/>
            <person name="Arita M."/>
            <person name="Mattarelli P."/>
        </authorList>
    </citation>
    <scope>NUCLEOTIDE SEQUENCE [LARGE SCALE GENOMIC DNA]</scope>
    <source>
        <strain evidence="10 13">RST16</strain>
        <strain evidence="11 12">RST8</strain>
    </source>
</reference>
<dbReference type="PROSITE" id="PS00719">
    <property type="entry name" value="GLYCOSYL_HYDROL_F2_1"/>
    <property type="match status" value="1"/>
</dbReference>
<evidence type="ECO:0000256" key="2">
    <source>
        <dbReference type="ARBA" id="ARBA00012761"/>
    </source>
</evidence>
<feature type="domain" description="Glycoside hydrolase family 2 immunoglobulin-like beta-sandwich" evidence="7">
    <location>
        <begin position="233"/>
        <end position="303"/>
    </location>
</feature>
<dbReference type="GO" id="GO:0005975">
    <property type="term" value="P:carbohydrate metabolic process"/>
    <property type="evidence" value="ECO:0007669"/>
    <property type="project" value="InterPro"/>
</dbReference>
<proteinExistence type="inferred from homology"/>
<keyword evidence="5 6" id="KW-0326">Glycosidase</keyword>
<evidence type="ECO:0000313" key="13">
    <source>
        <dbReference type="Proteomes" id="UP000374630"/>
    </source>
</evidence>
<dbReference type="AlphaFoldDB" id="A0A5J5DSI9"/>
<comment type="similarity">
    <text evidence="1 6">Belongs to the glycosyl hydrolase 2 family.</text>
</comment>
<dbReference type="SUPFAM" id="SSF51445">
    <property type="entry name" value="(Trans)glycosidases"/>
    <property type="match status" value="1"/>
</dbReference>
<dbReference type="GO" id="GO:0019391">
    <property type="term" value="P:glucuronoside catabolic process"/>
    <property type="evidence" value="ECO:0007669"/>
    <property type="project" value="TreeGrafter"/>
</dbReference>
<organism evidence="11 12">
    <name type="scientific">Bifidobacterium vespertilionis</name>
    <dbReference type="NCBI Taxonomy" id="2562524"/>
    <lineage>
        <taxon>Bacteria</taxon>
        <taxon>Bacillati</taxon>
        <taxon>Actinomycetota</taxon>
        <taxon>Actinomycetes</taxon>
        <taxon>Bifidobacteriales</taxon>
        <taxon>Bifidobacteriaceae</taxon>
        <taxon>Bifidobacterium</taxon>
    </lineage>
</organism>
<dbReference type="InterPro" id="IPR006104">
    <property type="entry name" value="Glyco_hydro_2_N"/>
</dbReference>
<dbReference type="InterPro" id="IPR023230">
    <property type="entry name" value="Glyco_hydro_2_CS"/>
</dbReference>
<evidence type="ECO:0000259" key="9">
    <source>
        <dbReference type="Pfam" id="PF02837"/>
    </source>
</evidence>
<dbReference type="EMBL" id="RZNZ01000024">
    <property type="protein sequence ID" value="KAA8816084.1"/>
    <property type="molecule type" value="Genomic_DNA"/>
</dbReference>
<evidence type="ECO:0000256" key="6">
    <source>
        <dbReference type="RuleBase" id="RU361154"/>
    </source>
</evidence>
<dbReference type="Gene3D" id="2.60.120.260">
    <property type="entry name" value="Galactose-binding domain-like"/>
    <property type="match status" value="1"/>
</dbReference>
<dbReference type="GO" id="GO:0030246">
    <property type="term" value="F:carbohydrate binding"/>
    <property type="evidence" value="ECO:0007669"/>
    <property type="project" value="TreeGrafter"/>
</dbReference>
<evidence type="ECO:0000313" key="11">
    <source>
        <dbReference type="EMBL" id="KAA8821070.1"/>
    </source>
</evidence>
<dbReference type="Gene3D" id="3.20.20.80">
    <property type="entry name" value="Glycosidases"/>
    <property type="match status" value="1"/>
</dbReference>
<dbReference type="NCBIfam" id="NF007538">
    <property type="entry name" value="PRK10150.1"/>
    <property type="match status" value="1"/>
</dbReference>
<name>A0A5J5DSI9_9BIFI</name>
<protein>
    <recommendedName>
        <fullName evidence="3">Beta-glucuronidase</fullName>
        <ecNumber evidence="2">3.2.1.31</ecNumber>
    </recommendedName>
</protein>
<dbReference type="Pfam" id="PF00703">
    <property type="entry name" value="Glyco_hydro_2"/>
    <property type="match status" value="1"/>
</dbReference>
<dbReference type="Proteomes" id="UP000374630">
    <property type="component" value="Unassembled WGS sequence"/>
</dbReference>
<evidence type="ECO:0000259" key="7">
    <source>
        <dbReference type="Pfam" id="PF00703"/>
    </source>
</evidence>
<evidence type="ECO:0000259" key="8">
    <source>
        <dbReference type="Pfam" id="PF02836"/>
    </source>
</evidence>
<dbReference type="PROSITE" id="PS00608">
    <property type="entry name" value="GLYCOSYL_HYDROL_F2_2"/>
    <property type="match status" value="1"/>
</dbReference>
<feature type="domain" description="Glycoside hydrolase family 2 catalytic" evidence="8">
    <location>
        <begin position="305"/>
        <end position="609"/>
    </location>
</feature>
<dbReference type="Pfam" id="PF02836">
    <property type="entry name" value="Glyco_hydro_2_C"/>
    <property type="match status" value="1"/>
</dbReference>
<evidence type="ECO:0000256" key="5">
    <source>
        <dbReference type="ARBA" id="ARBA00023295"/>
    </source>
</evidence>
<keyword evidence="4 6" id="KW-0378">Hydrolase</keyword>
<dbReference type="EC" id="3.2.1.31" evidence="2"/>
<dbReference type="RefSeq" id="WP_150355050.1">
    <property type="nucleotide sequence ID" value="NZ_RZNZ01000024.1"/>
</dbReference>
<dbReference type="PANTHER" id="PTHR10066">
    <property type="entry name" value="BETA-GLUCURONIDASE"/>
    <property type="match status" value="1"/>
</dbReference>
<dbReference type="PRINTS" id="PR00132">
    <property type="entry name" value="GLHYDRLASE2"/>
</dbReference>
<gene>
    <name evidence="11" type="ORF">EM848_11390</name>
    <name evidence="10" type="ORF">EMO90_11760</name>
</gene>
<evidence type="ECO:0000256" key="1">
    <source>
        <dbReference type="ARBA" id="ARBA00007401"/>
    </source>
</evidence>
<evidence type="ECO:0000256" key="3">
    <source>
        <dbReference type="ARBA" id="ARBA00016205"/>
    </source>
</evidence>
<dbReference type="SUPFAM" id="SSF49785">
    <property type="entry name" value="Galactose-binding domain-like"/>
    <property type="match status" value="1"/>
</dbReference>
<dbReference type="EMBL" id="RZOA01000034">
    <property type="protein sequence ID" value="KAA8821070.1"/>
    <property type="molecule type" value="Genomic_DNA"/>
</dbReference>
<comment type="caution">
    <text evidence="11">The sequence shown here is derived from an EMBL/GenBank/DDBJ whole genome shotgun (WGS) entry which is preliminary data.</text>
</comment>
<evidence type="ECO:0000313" key="10">
    <source>
        <dbReference type="EMBL" id="KAA8816084.1"/>
    </source>
</evidence>
<keyword evidence="13" id="KW-1185">Reference proteome</keyword>
<dbReference type="InterPro" id="IPR023232">
    <property type="entry name" value="Glyco_hydro_2_AS"/>
</dbReference>
<evidence type="ECO:0000256" key="4">
    <source>
        <dbReference type="ARBA" id="ARBA00022801"/>
    </source>
</evidence>
<dbReference type="Gene3D" id="2.60.40.10">
    <property type="entry name" value="Immunoglobulins"/>
    <property type="match status" value="1"/>
</dbReference>
<dbReference type="InterPro" id="IPR008979">
    <property type="entry name" value="Galactose-bd-like_sf"/>
</dbReference>
<dbReference type="Proteomes" id="UP000345527">
    <property type="component" value="Unassembled WGS sequence"/>
</dbReference>
<dbReference type="InterPro" id="IPR006101">
    <property type="entry name" value="Glyco_hydro_2"/>
</dbReference>
<dbReference type="InterPro" id="IPR036156">
    <property type="entry name" value="Beta-gal/glucu_dom_sf"/>
</dbReference>
<dbReference type="InterPro" id="IPR017853">
    <property type="entry name" value="GH"/>
</dbReference>
<dbReference type="PANTHER" id="PTHR10066:SF67">
    <property type="entry name" value="BETA-GLUCURONIDASE"/>
    <property type="match status" value="1"/>
</dbReference>
<evidence type="ECO:0000313" key="12">
    <source>
        <dbReference type="Proteomes" id="UP000345527"/>
    </source>
</evidence>
<sequence length="616" mass="69054">MLYPQTNDARLVFSLDGVWDFRTAGETDYPSEWTGAALPEPIPMAVPGSYNDQNDITDLYGVYGWVVYQRTFDLPGRVIAGQRVVLRFDAATHAADVYLNGEKLGSHKGGFLPFEFDVTGKVKPGENLLTVAIDNRINQSTLPIGNEGNVAFFGSDNAGIPSVEAGKRYAKPQNRPNFDFFNFAGLNRHVELYTTPLAYIADVAVTTKSVTEGLGEGETGPATIGYDVTLGGDADPAAVKVEIQDAFGNPVAQATGAKGEIDLPAAHLWNPGAAYLYTAHVTLAGADGSAADGDQYDQTFGIRTVEVKDRKFLINGKPFYFKGFGKHEDSYFHGRGTDQLLNVKDVSLIHWLNANSFRTSHYPYAENMYDLCDREGIVIIDETPAVGMSWPQYTNKPLFEHHQQVIRDMIARDKNHPSVVMWSLANEPWYDQGGEKSESALKYFTPLYELAHEVDPQNRPVTIVCCQNDYTKDLVTRTMDVVCINRYYGWYNLSGDLDAACYALNVELDWWEKIGKPVMFTEYGADTMEGVHGTHGKMWSEEYQRDYYARINAEIDKRPWFIGEQLWNFADFVTIQGTMRVEGNRKGILTRDRQPKLAAHFLRDRWSAIPNFGYKA</sequence>
<dbReference type="InterPro" id="IPR006102">
    <property type="entry name" value="Ig-like_GH2"/>
</dbReference>
<dbReference type="OrthoDB" id="9762066at2"/>